<dbReference type="InterPro" id="IPR053739">
    <property type="entry name" value="Bact_Immunity_Domain_sf"/>
</dbReference>
<proteinExistence type="predicted"/>
<dbReference type="Gene3D" id="1.20.1440.140">
    <property type="match status" value="1"/>
</dbReference>
<dbReference type="Proteomes" id="UP000277864">
    <property type="component" value="Unassembled WGS sequence"/>
</dbReference>
<reference evidence="1 2" key="1">
    <citation type="submission" date="2018-03" db="EMBL/GenBank/DDBJ databases">
        <authorList>
            <person name="Gulvik C.A."/>
        </authorList>
    </citation>
    <scope>NUCLEOTIDE SEQUENCE [LARGE SCALE GENOMIC DNA]</scope>
    <source>
        <strain evidence="1 2">JCM 31581</strain>
    </source>
</reference>
<evidence type="ECO:0008006" key="3">
    <source>
        <dbReference type="Google" id="ProtNLM"/>
    </source>
</evidence>
<comment type="caution">
    <text evidence="1">The sequence shown here is derived from an EMBL/GenBank/DDBJ whole genome shotgun (WGS) entry which is preliminary data.</text>
</comment>
<dbReference type="RefSeq" id="WP_125942428.1">
    <property type="nucleotide sequence ID" value="NZ_PXZH01000001.1"/>
</dbReference>
<protein>
    <recommendedName>
        <fullName evidence="3">Bacteriocin immunity protein</fullName>
    </recommendedName>
</protein>
<dbReference type="AlphaFoldDB" id="A0A3S0GEB6"/>
<sequence length="94" mass="10686">MTMTVNQQAVQLLKELSEELPVQTESEQQLVALTHQVRRQIAKGNRPPNLSLRSYYQGVICKLLLEKINLSESAETLLTMINRLAHNKELSKVS</sequence>
<name>A0A3S0GEB6_9ENTE</name>
<keyword evidence="2" id="KW-1185">Reference proteome</keyword>
<accession>A0A3S0GEB6</accession>
<organism evidence="1 2">
    <name type="scientific">Vagococcus humatus</name>
    <dbReference type="NCBI Taxonomy" id="1889241"/>
    <lineage>
        <taxon>Bacteria</taxon>
        <taxon>Bacillati</taxon>
        <taxon>Bacillota</taxon>
        <taxon>Bacilli</taxon>
        <taxon>Lactobacillales</taxon>
        <taxon>Enterococcaceae</taxon>
        <taxon>Vagococcus</taxon>
    </lineage>
</organism>
<gene>
    <name evidence="1" type="ORF">C7P63_01690</name>
</gene>
<evidence type="ECO:0000313" key="1">
    <source>
        <dbReference type="EMBL" id="RST89818.1"/>
    </source>
</evidence>
<dbReference type="EMBL" id="PXZH01000001">
    <property type="protein sequence ID" value="RST89818.1"/>
    <property type="molecule type" value="Genomic_DNA"/>
</dbReference>
<evidence type="ECO:0000313" key="2">
    <source>
        <dbReference type="Proteomes" id="UP000277864"/>
    </source>
</evidence>